<organism evidence="1">
    <name type="scientific">viral metagenome</name>
    <dbReference type="NCBI Taxonomy" id="1070528"/>
    <lineage>
        <taxon>unclassified sequences</taxon>
        <taxon>metagenomes</taxon>
        <taxon>organismal metagenomes</taxon>
    </lineage>
</organism>
<proteinExistence type="predicted"/>
<dbReference type="EMBL" id="MN740556">
    <property type="protein sequence ID" value="QHU33126.1"/>
    <property type="molecule type" value="Genomic_DNA"/>
</dbReference>
<dbReference type="AlphaFoldDB" id="A0A6C0LQG2"/>
<reference evidence="1" key="1">
    <citation type="journal article" date="2020" name="Nature">
        <title>Giant virus diversity and host interactions through global metagenomics.</title>
        <authorList>
            <person name="Schulz F."/>
            <person name="Roux S."/>
            <person name="Paez-Espino D."/>
            <person name="Jungbluth S."/>
            <person name="Walsh D.A."/>
            <person name="Denef V.J."/>
            <person name="McMahon K.D."/>
            <person name="Konstantinidis K.T."/>
            <person name="Eloe-Fadrosh E.A."/>
            <person name="Kyrpides N.C."/>
            <person name="Woyke T."/>
        </authorList>
    </citation>
    <scope>NUCLEOTIDE SEQUENCE</scope>
    <source>
        <strain evidence="1">GVMAG-S-1014582-52</strain>
    </source>
</reference>
<evidence type="ECO:0000313" key="1">
    <source>
        <dbReference type="EMBL" id="QHU33126.1"/>
    </source>
</evidence>
<protein>
    <submittedName>
        <fullName evidence="1">Uncharacterized protein</fullName>
    </submittedName>
</protein>
<name>A0A6C0LQG2_9ZZZZ</name>
<accession>A0A6C0LQG2</accession>
<sequence length="286" mass="34195">MTNKIINLYTIFRYLIKDQNFLLTIIEDNQIKVPMKENDDNIKFDLTKNIINEYVQLEPYEKQEYSTFPEKAKELFLPSFIRFGIKHIIEKNVNIINISFLNSLNILLRPELLSMNMDEQIQSYSLLEDFIIHRIHRNYQIDKIKNTKKVKIFNNGLIDELRHGKISSELIQTITGIFEINLIIIDFNKSEIIFFWAKGSKYPYLNLFNQIYYMALIQGNYEPILSNIPLNKEQKQKMYLYILENSSQIKLVSNIKLSIPTLYQLNQWNIPVKIYVNIIEKYYKKQ</sequence>